<feature type="domain" description="Resolvase/invertase-type recombinase catalytic" evidence="6">
    <location>
        <begin position="4"/>
        <end position="138"/>
    </location>
</feature>
<dbReference type="GO" id="GO:0003677">
    <property type="term" value="F:DNA binding"/>
    <property type="evidence" value="ECO:0007669"/>
    <property type="project" value="UniProtKB-KW"/>
</dbReference>
<evidence type="ECO:0000313" key="8">
    <source>
        <dbReference type="Proteomes" id="UP000284689"/>
    </source>
</evidence>
<keyword evidence="2" id="KW-0238">DNA-binding</keyword>
<dbReference type="Pfam" id="PF07508">
    <property type="entry name" value="Recombinase"/>
    <property type="match status" value="1"/>
</dbReference>
<accession>A0A414FN81</accession>
<dbReference type="EMBL" id="QSJD01000007">
    <property type="protein sequence ID" value="RHD50690.1"/>
    <property type="molecule type" value="Genomic_DNA"/>
</dbReference>
<organism evidence="7 8">
    <name type="scientific">Bacteroides caccae</name>
    <dbReference type="NCBI Taxonomy" id="47678"/>
    <lineage>
        <taxon>Bacteria</taxon>
        <taxon>Pseudomonadati</taxon>
        <taxon>Bacteroidota</taxon>
        <taxon>Bacteroidia</taxon>
        <taxon>Bacteroidales</taxon>
        <taxon>Bacteroidaceae</taxon>
        <taxon>Bacteroides</taxon>
    </lineage>
</organism>
<proteinExistence type="predicted"/>
<dbReference type="InterPro" id="IPR006119">
    <property type="entry name" value="Resolv_N"/>
</dbReference>
<comment type="caution">
    <text evidence="7">The sequence shown here is derived from an EMBL/GenBank/DDBJ whole genome shotgun (WGS) entry which is preliminary data.</text>
</comment>
<dbReference type="SMART" id="SM00857">
    <property type="entry name" value="Resolvase"/>
    <property type="match status" value="1"/>
</dbReference>
<keyword evidence="3" id="KW-0233">DNA recombination</keyword>
<dbReference type="PROSITE" id="PS51736">
    <property type="entry name" value="RECOMBINASES_3"/>
    <property type="match status" value="1"/>
</dbReference>
<dbReference type="CDD" id="cd00338">
    <property type="entry name" value="Ser_Recombinase"/>
    <property type="match status" value="1"/>
</dbReference>
<name>A0A414FN81_9BACE</name>
<evidence type="ECO:0000256" key="2">
    <source>
        <dbReference type="ARBA" id="ARBA00023125"/>
    </source>
</evidence>
<evidence type="ECO:0000256" key="5">
    <source>
        <dbReference type="PROSITE-ProRule" id="PRU10137"/>
    </source>
</evidence>
<evidence type="ECO:0000256" key="1">
    <source>
        <dbReference type="ARBA" id="ARBA00022908"/>
    </source>
</evidence>
<evidence type="ECO:0000259" key="6">
    <source>
        <dbReference type="PROSITE" id="PS51736"/>
    </source>
</evidence>
<dbReference type="PROSITE" id="PS00397">
    <property type="entry name" value="RECOMBINASES_1"/>
    <property type="match status" value="1"/>
</dbReference>
<evidence type="ECO:0000256" key="3">
    <source>
        <dbReference type="ARBA" id="ARBA00023172"/>
    </source>
</evidence>
<reference evidence="7 8" key="1">
    <citation type="submission" date="2018-08" db="EMBL/GenBank/DDBJ databases">
        <title>A genome reference for cultivated species of the human gut microbiota.</title>
        <authorList>
            <person name="Zou Y."/>
            <person name="Xue W."/>
            <person name="Luo G."/>
        </authorList>
    </citation>
    <scope>NUCLEOTIDE SEQUENCE [LARGE SCALE GENOMIC DNA]</scope>
    <source>
        <strain evidence="7 8">AM31-16AC</strain>
    </source>
</reference>
<keyword evidence="1" id="KW-0229">DNA integration</keyword>
<evidence type="ECO:0000256" key="4">
    <source>
        <dbReference type="PIRSR" id="PIRSR606118-50"/>
    </source>
</evidence>
<dbReference type="Proteomes" id="UP000284689">
    <property type="component" value="Unassembled WGS sequence"/>
</dbReference>
<dbReference type="InterPro" id="IPR011109">
    <property type="entry name" value="DNA_bind_recombinase_dom"/>
</dbReference>
<dbReference type="GO" id="GO:0015074">
    <property type="term" value="P:DNA integration"/>
    <property type="evidence" value="ECO:0007669"/>
    <property type="project" value="UniProtKB-KW"/>
</dbReference>
<dbReference type="InterPro" id="IPR050639">
    <property type="entry name" value="SSR_resolvase"/>
</dbReference>
<dbReference type="AlphaFoldDB" id="A0A414FN81"/>
<gene>
    <name evidence="7" type="ORF">DW794_06690</name>
</gene>
<dbReference type="RefSeq" id="WP_122264340.1">
    <property type="nucleotide sequence ID" value="NZ_CAXYLJ010000041.1"/>
</dbReference>
<dbReference type="InterPro" id="IPR006118">
    <property type="entry name" value="Recombinase_CS"/>
</dbReference>
<dbReference type="PANTHER" id="PTHR30461:SF2">
    <property type="entry name" value="SERINE RECOMBINASE PINE-RELATED"/>
    <property type="match status" value="1"/>
</dbReference>
<evidence type="ECO:0000313" key="7">
    <source>
        <dbReference type="EMBL" id="RHD50690.1"/>
    </source>
</evidence>
<sequence>MNNQYIAYLRVSTQKQGYSGLGLEAQREIIQKYLRDKTPVAEFVEIESGRKKDRPKLKEALSLCRKTEATLIVAKLDRLARNVSFLSNLLENDVEIVFCDFPQANKMVLHILSAISQYEAELIAARTKSALQAKKARGFRLGNPEHLMDKHEQAIQNSIRTCSEKADNNPNNRRAVAMLRTLVKEEHTLQEIADILNKEGFVTSKGYRFYKSTVYKLIRRYNLKQESL</sequence>
<feature type="active site" description="O-(5'-phospho-DNA)-serine intermediate" evidence="4 5">
    <location>
        <position position="12"/>
    </location>
</feature>
<dbReference type="Gene3D" id="3.40.50.1390">
    <property type="entry name" value="Resolvase, N-terminal catalytic domain"/>
    <property type="match status" value="1"/>
</dbReference>
<dbReference type="GO" id="GO:0000150">
    <property type="term" value="F:DNA strand exchange activity"/>
    <property type="evidence" value="ECO:0007669"/>
    <property type="project" value="InterPro"/>
</dbReference>
<dbReference type="SUPFAM" id="SSF53041">
    <property type="entry name" value="Resolvase-like"/>
    <property type="match status" value="1"/>
</dbReference>
<dbReference type="InterPro" id="IPR036162">
    <property type="entry name" value="Resolvase-like_N_sf"/>
</dbReference>
<dbReference type="Pfam" id="PF00239">
    <property type="entry name" value="Resolvase"/>
    <property type="match status" value="1"/>
</dbReference>
<dbReference type="PANTHER" id="PTHR30461">
    <property type="entry name" value="DNA-INVERTASE FROM LAMBDOID PROPHAGE"/>
    <property type="match status" value="1"/>
</dbReference>
<protein>
    <submittedName>
        <fullName evidence="7">Serine recombinase</fullName>
    </submittedName>
</protein>